<proteinExistence type="predicted"/>
<name>A0A3M7PF04_BRAPC</name>
<dbReference type="EMBL" id="REGN01011315">
    <property type="protein sequence ID" value="RMZ97598.1"/>
    <property type="molecule type" value="Genomic_DNA"/>
</dbReference>
<gene>
    <name evidence="1" type="ORF">BpHYR1_052578</name>
</gene>
<keyword evidence="2" id="KW-1185">Reference proteome</keyword>
<organism evidence="1 2">
    <name type="scientific">Brachionus plicatilis</name>
    <name type="common">Marine rotifer</name>
    <name type="synonym">Brachionus muelleri</name>
    <dbReference type="NCBI Taxonomy" id="10195"/>
    <lineage>
        <taxon>Eukaryota</taxon>
        <taxon>Metazoa</taxon>
        <taxon>Spiralia</taxon>
        <taxon>Gnathifera</taxon>
        <taxon>Rotifera</taxon>
        <taxon>Eurotatoria</taxon>
        <taxon>Monogononta</taxon>
        <taxon>Pseudotrocha</taxon>
        <taxon>Ploima</taxon>
        <taxon>Brachionidae</taxon>
        <taxon>Brachionus</taxon>
    </lineage>
</organism>
<dbReference type="Proteomes" id="UP000276133">
    <property type="component" value="Unassembled WGS sequence"/>
</dbReference>
<reference evidence="1 2" key="1">
    <citation type="journal article" date="2018" name="Sci. Rep.">
        <title>Genomic signatures of local adaptation to the degree of environmental predictability in rotifers.</title>
        <authorList>
            <person name="Franch-Gras L."/>
            <person name="Hahn C."/>
            <person name="Garcia-Roger E.M."/>
            <person name="Carmona M.J."/>
            <person name="Serra M."/>
            <person name="Gomez A."/>
        </authorList>
    </citation>
    <scope>NUCLEOTIDE SEQUENCE [LARGE SCALE GENOMIC DNA]</scope>
    <source>
        <strain evidence="1">HYR1</strain>
    </source>
</reference>
<accession>A0A3M7PF04</accession>
<protein>
    <submittedName>
        <fullName evidence="1">Uncharacterized protein</fullName>
    </submittedName>
</protein>
<evidence type="ECO:0000313" key="1">
    <source>
        <dbReference type="EMBL" id="RMZ97598.1"/>
    </source>
</evidence>
<evidence type="ECO:0000313" key="2">
    <source>
        <dbReference type="Proteomes" id="UP000276133"/>
    </source>
</evidence>
<sequence length="89" mass="10352">MKSQLIELYWDVLFKTIKLFKNIYQKEAYLKKLAIGCHSGGSTCATTWRLESPTAFYTSTTKLQKTFDSKEKIYFAKVAINFLVDQKKL</sequence>
<comment type="caution">
    <text evidence="1">The sequence shown here is derived from an EMBL/GenBank/DDBJ whole genome shotgun (WGS) entry which is preliminary data.</text>
</comment>
<dbReference type="AlphaFoldDB" id="A0A3M7PF04"/>